<feature type="binding site" evidence="7">
    <location>
        <position position="239"/>
    </location>
    <ligand>
        <name>3',5'-cyclic AMP</name>
        <dbReference type="ChEBI" id="CHEBI:58165"/>
        <label>1</label>
    </ligand>
</feature>
<evidence type="ECO:0000256" key="2">
    <source>
        <dbReference type="ARBA" id="ARBA00022553"/>
    </source>
</evidence>
<feature type="compositionally biased region" description="Polar residues" evidence="8">
    <location>
        <begin position="69"/>
        <end position="78"/>
    </location>
</feature>
<accession>A0ABD3N4S9</accession>
<dbReference type="SUPFAM" id="SSF47391">
    <property type="entry name" value="Dimerization-anchoring domain of cAMP-dependent PK regulatory subunit"/>
    <property type="match status" value="1"/>
</dbReference>
<feature type="binding site" evidence="7">
    <location>
        <position position="362"/>
    </location>
    <ligand>
        <name>3',5'-cyclic AMP</name>
        <dbReference type="ChEBI" id="CHEBI:58165"/>
        <label>2</label>
    </ligand>
</feature>
<sequence>MSDITSELHKYLEEKNINAIFLSIVEEILHNKPENPIGFMVNFILEKYPEETKGFGKQQLQERTKAPSFVSTEVSSNDDIGETDSECSSVNTIESDDASSLLCDELSISEKSPVQKKRRESVCAEQLTEVTVAESELKVIEKSETEAARILYILKNNVFFNHLDEYQMKTVQDVMFCVERTDGDVIIKQGDDGDNFYCIDNGIVEIFIDSPKTGERNLVRTCGDGDAFGELAIMYNAPRAASCIAKGNVRLWALDRVSFNVILMKTTIAKRKSTVDILLNIPVFCLLTEFELNTIADTLQEAIFEDGTVICKQGDRGDKFYLVHQGTAVCTKSVADGTSVEVARLSTGAYFGEIALLTKQPRQATVTADGSLKCFSLDRRTFNRVMGPLREMLMRSIDEYAKSDAQ</sequence>
<dbReference type="InterPro" id="IPR018490">
    <property type="entry name" value="cNMP-bd_dom_sf"/>
</dbReference>
<dbReference type="SUPFAM" id="SSF51206">
    <property type="entry name" value="cAMP-binding domain-like"/>
    <property type="match status" value="2"/>
</dbReference>
<dbReference type="InterPro" id="IPR012198">
    <property type="entry name" value="cAMP_dep_PK_reg_su"/>
</dbReference>
<evidence type="ECO:0000256" key="4">
    <source>
        <dbReference type="ARBA" id="ARBA00022737"/>
    </source>
</evidence>
<dbReference type="AlphaFoldDB" id="A0ABD3N4S9"/>
<evidence type="ECO:0000256" key="3">
    <source>
        <dbReference type="ARBA" id="ARBA00022566"/>
    </source>
</evidence>
<feature type="domain" description="Cyclic nucleotide-binding" evidence="9">
    <location>
        <begin position="283"/>
        <end position="403"/>
    </location>
</feature>
<dbReference type="EMBL" id="JALLBG020000035">
    <property type="protein sequence ID" value="KAL3770822.1"/>
    <property type="molecule type" value="Genomic_DNA"/>
</dbReference>
<dbReference type="CDD" id="cd00038">
    <property type="entry name" value="CAP_ED"/>
    <property type="match status" value="2"/>
</dbReference>
<dbReference type="PANTHER" id="PTHR11635">
    <property type="entry name" value="CAMP-DEPENDENT PROTEIN KINASE REGULATORY CHAIN"/>
    <property type="match status" value="1"/>
</dbReference>
<dbReference type="PROSITE" id="PS50042">
    <property type="entry name" value="CNMP_BINDING_3"/>
    <property type="match status" value="2"/>
</dbReference>
<dbReference type="PIRSF" id="PIRSF000548">
    <property type="entry name" value="PK_regulatory"/>
    <property type="match status" value="1"/>
</dbReference>
<evidence type="ECO:0000256" key="5">
    <source>
        <dbReference type="ARBA" id="ARBA00022741"/>
    </source>
</evidence>
<feature type="binding site" evidence="7">
    <location>
        <position position="230"/>
    </location>
    <ligand>
        <name>3',5'-cyclic AMP</name>
        <dbReference type="ChEBI" id="CHEBI:58165"/>
        <label>1</label>
    </ligand>
</feature>
<keyword evidence="11" id="KW-1185">Reference proteome</keyword>
<dbReference type="Proteomes" id="UP001530293">
    <property type="component" value="Unassembled WGS sequence"/>
</dbReference>
<evidence type="ECO:0000256" key="1">
    <source>
        <dbReference type="ARBA" id="ARBA00005753"/>
    </source>
</evidence>
<reference evidence="10 11" key="1">
    <citation type="submission" date="2024-10" db="EMBL/GenBank/DDBJ databases">
        <title>Updated reference genomes for cyclostephanoid diatoms.</title>
        <authorList>
            <person name="Roberts W.R."/>
            <person name="Alverson A.J."/>
        </authorList>
    </citation>
    <scope>NUCLEOTIDE SEQUENCE [LARGE SCALE GENOMIC DNA]</scope>
    <source>
        <strain evidence="10 11">AJA232-27</strain>
    </source>
</reference>
<protein>
    <recommendedName>
        <fullName evidence="9">Cyclic nucleotide-binding domain-containing protein</fullName>
    </recommendedName>
</protein>
<keyword evidence="3 7" id="KW-0116">cAMP-binding</keyword>
<feature type="domain" description="Cyclic nucleotide-binding" evidence="9">
    <location>
        <begin position="159"/>
        <end position="280"/>
    </location>
</feature>
<comment type="caution">
    <text evidence="10">The sequence shown here is derived from an EMBL/GenBank/DDBJ whole genome shotgun (WGS) entry which is preliminary data.</text>
</comment>
<feature type="binding site" evidence="7">
    <location>
        <position position="353"/>
    </location>
    <ligand>
        <name>3',5'-cyclic AMP</name>
        <dbReference type="ChEBI" id="CHEBI:58165"/>
        <label>2</label>
    </ligand>
</feature>
<organism evidence="10 11">
    <name type="scientific">Discostella pseudostelligera</name>
    <dbReference type="NCBI Taxonomy" id="259834"/>
    <lineage>
        <taxon>Eukaryota</taxon>
        <taxon>Sar</taxon>
        <taxon>Stramenopiles</taxon>
        <taxon>Ochrophyta</taxon>
        <taxon>Bacillariophyta</taxon>
        <taxon>Coscinodiscophyceae</taxon>
        <taxon>Thalassiosirophycidae</taxon>
        <taxon>Stephanodiscales</taxon>
        <taxon>Stephanodiscaceae</taxon>
        <taxon>Discostella</taxon>
    </lineage>
</organism>
<dbReference type="PROSITE" id="PS00889">
    <property type="entry name" value="CNMP_BINDING_2"/>
    <property type="match status" value="1"/>
</dbReference>
<dbReference type="PANTHER" id="PTHR11635:SF152">
    <property type="entry name" value="CAMP-DEPENDENT PROTEIN KINASE TYPE I REGULATORY SUBUNIT-RELATED"/>
    <property type="match status" value="1"/>
</dbReference>
<dbReference type="Pfam" id="PF00027">
    <property type="entry name" value="cNMP_binding"/>
    <property type="match status" value="2"/>
</dbReference>
<evidence type="ECO:0000259" key="9">
    <source>
        <dbReference type="PROSITE" id="PS50042"/>
    </source>
</evidence>
<comment type="similarity">
    <text evidence="1">Belongs to the cAMP-dependent kinase regulatory chain family.</text>
</comment>
<gene>
    <name evidence="10" type="ORF">ACHAWU_006381</name>
</gene>
<evidence type="ECO:0000256" key="7">
    <source>
        <dbReference type="PIRSR" id="PIRSR000548-1"/>
    </source>
</evidence>
<keyword evidence="4" id="KW-0677">Repeat</keyword>
<evidence type="ECO:0000313" key="11">
    <source>
        <dbReference type="Proteomes" id="UP001530293"/>
    </source>
</evidence>
<name>A0ABD3N4S9_9STRA</name>
<evidence type="ECO:0000256" key="8">
    <source>
        <dbReference type="SAM" id="MobiDB-lite"/>
    </source>
</evidence>
<dbReference type="GO" id="GO:0030552">
    <property type="term" value="F:cAMP binding"/>
    <property type="evidence" value="ECO:0007669"/>
    <property type="project" value="UniProtKB-KW"/>
</dbReference>
<dbReference type="SMART" id="SM00100">
    <property type="entry name" value="cNMP"/>
    <property type="match status" value="2"/>
</dbReference>
<dbReference type="InterPro" id="IPR018488">
    <property type="entry name" value="cNMP-bd_CS"/>
</dbReference>
<evidence type="ECO:0000256" key="6">
    <source>
        <dbReference type="ARBA" id="ARBA00023149"/>
    </source>
</evidence>
<keyword evidence="2" id="KW-0597">Phosphoprotein</keyword>
<dbReference type="InterPro" id="IPR014710">
    <property type="entry name" value="RmlC-like_jellyroll"/>
</dbReference>
<keyword evidence="6 7" id="KW-0114">cAMP</keyword>
<keyword evidence="5 7" id="KW-0547">Nucleotide-binding</keyword>
<dbReference type="PRINTS" id="PR00103">
    <property type="entry name" value="CAMPKINASE"/>
</dbReference>
<dbReference type="PROSITE" id="PS00888">
    <property type="entry name" value="CNMP_BINDING_1"/>
    <property type="match status" value="1"/>
</dbReference>
<dbReference type="InterPro" id="IPR050503">
    <property type="entry name" value="cAMP-dep_PK_reg_su-like"/>
</dbReference>
<dbReference type="Gene3D" id="2.60.120.10">
    <property type="entry name" value="Jelly Rolls"/>
    <property type="match status" value="2"/>
</dbReference>
<evidence type="ECO:0000313" key="10">
    <source>
        <dbReference type="EMBL" id="KAL3770822.1"/>
    </source>
</evidence>
<dbReference type="CDD" id="cd22981">
    <property type="entry name" value="DD_TbAK-like"/>
    <property type="match status" value="1"/>
</dbReference>
<dbReference type="InterPro" id="IPR000595">
    <property type="entry name" value="cNMP-bd_dom"/>
</dbReference>
<feature type="region of interest" description="Disordered" evidence="8">
    <location>
        <begin position="66"/>
        <end position="87"/>
    </location>
</feature>
<proteinExistence type="inferred from homology"/>